<dbReference type="PANTHER" id="PTHR28570">
    <property type="entry name" value="ASPARTYL AMINOPEPTIDASE"/>
    <property type="match status" value="1"/>
</dbReference>
<evidence type="ECO:0000256" key="8">
    <source>
        <dbReference type="ARBA" id="ARBA00023049"/>
    </source>
</evidence>
<dbReference type="SUPFAM" id="SSF101821">
    <property type="entry name" value="Aminopeptidase/glucanase lid domain"/>
    <property type="match status" value="1"/>
</dbReference>
<keyword evidence="6 9" id="KW-0378">Hydrolase</keyword>
<dbReference type="Gene3D" id="2.30.250.10">
    <property type="entry name" value="Aminopeptidase i, Domain 2"/>
    <property type="match status" value="1"/>
</dbReference>
<keyword evidence="8 9" id="KW-0482">Metalloprotease</keyword>
<comment type="similarity">
    <text evidence="2 9">Belongs to the peptidase M18 family.</text>
</comment>
<evidence type="ECO:0000256" key="2">
    <source>
        <dbReference type="ARBA" id="ARBA00008290"/>
    </source>
</evidence>
<evidence type="ECO:0000313" key="11">
    <source>
        <dbReference type="EMBL" id="MFC3116715.1"/>
    </source>
</evidence>
<dbReference type="InterPro" id="IPR001948">
    <property type="entry name" value="Peptidase_M18"/>
</dbReference>
<evidence type="ECO:0000256" key="7">
    <source>
        <dbReference type="ARBA" id="ARBA00022833"/>
    </source>
</evidence>
<protein>
    <recommendedName>
        <fullName evidence="10">M18 family aminopeptidase</fullName>
        <ecNumber evidence="10">3.4.11.-</ecNumber>
    </recommendedName>
</protein>
<dbReference type="EC" id="3.4.11.-" evidence="10"/>
<organism evidence="11 12">
    <name type="scientific">Cellvibrio fontiphilus</name>
    <dbReference type="NCBI Taxonomy" id="1815559"/>
    <lineage>
        <taxon>Bacteria</taxon>
        <taxon>Pseudomonadati</taxon>
        <taxon>Pseudomonadota</taxon>
        <taxon>Gammaproteobacteria</taxon>
        <taxon>Cellvibrionales</taxon>
        <taxon>Cellvibrionaceae</taxon>
        <taxon>Cellvibrio</taxon>
    </lineage>
</organism>
<evidence type="ECO:0000256" key="5">
    <source>
        <dbReference type="ARBA" id="ARBA00022723"/>
    </source>
</evidence>
<dbReference type="EMBL" id="JBHRTF010000006">
    <property type="protein sequence ID" value="MFC3116715.1"/>
    <property type="molecule type" value="Genomic_DNA"/>
</dbReference>
<dbReference type="PRINTS" id="PR00932">
    <property type="entry name" value="AMINO1PTASE"/>
</dbReference>
<keyword evidence="5 9" id="KW-0479">Metal-binding</keyword>
<dbReference type="SUPFAM" id="SSF53187">
    <property type="entry name" value="Zn-dependent exopeptidases"/>
    <property type="match status" value="1"/>
</dbReference>
<name>A0ABV7FGF6_9GAMM</name>
<evidence type="ECO:0000256" key="3">
    <source>
        <dbReference type="ARBA" id="ARBA00022438"/>
    </source>
</evidence>
<reference evidence="12" key="1">
    <citation type="journal article" date="2019" name="Int. J. Syst. Evol. Microbiol.">
        <title>The Global Catalogue of Microorganisms (GCM) 10K type strain sequencing project: providing services to taxonomists for standard genome sequencing and annotation.</title>
        <authorList>
            <consortium name="The Broad Institute Genomics Platform"/>
            <consortium name="The Broad Institute Genome Sequencing Center for Infectious Disease"/>
            <person name="Wu L."/>
            <person name="Ma J."/>
        </authorList>
    </citation>
    <scope>NUCLEOTIDE SEQUENCE [LARGE SCALE GENOMIC DNA]</scope>
    <source>
        <strain evidence="12">KCTC 52237</strain>
    </source>
</reference>
<gene>
    <name evidence="11" type="ORF">ACFODX_14180</name>
</gene>
<proteinExistence type="inferred from homology"/>
<dbReference type="Proteomes" id="UP001595555">
    <property type="component" value="Unassembled WGS sequence"/>
</dbReference>
<dbReference type="Gene3D" id="3.40.630.10">
    <property type="entry name" value="Zn peptidases"/>
    <property type="match status" value="1"/>
</dbReference>
<accession>A0ABV7FGF6</accession>
<dbReference type="RefSeq" id="WP_378120293.1">
    <property type="nucleotide sequence ID" value="NZ_JBHRTF010000006.1"/>
</dbReference>
<keyword evidence="3 9" id="KW-0031">Aminopeptidase</keyword>
<evidence type="ECO:0000256" key="9">
    <source>
        <dbReference type="RuleBase" id="RU004386"/>
    </source>
</evidence>
<evidence type="ECO:0000256" key="1">
    <source>
        <dbReference type="ARBA" id="ARBA00001947"/>
    </source>
</evidence>
<keyword evidence="12" id="KW-1185">Reference proteome</keyword>
<dbReference type="NCBIfam" id="NF002759">
    <property type="entry name" value="PRK02813.1"/>
    <property type="match status" value="1"/>
</dbReference>
<dbReference type="CDD" id="cd05658">
    <property type="entry name" value="M18_DAP"/>
    <property type="match status" value="1"/>
</dbReference>
<dbReference type="InterPro" id="IPR023358">
    <property type="entry name" value="Peptidase_M18_dom2"/>
</dbReference>
<comment type="caution">
    <text evidence="11">The sequence shown here is derived from an EMBL/GenBank/DDBJ whole genome shotgun (WGS) entry which is preliminary data.</text>
</comment>
<dbReference type="PANTHER" id="PTHR28570:SF3">
    <property type="entry name" value="ASPARTYL AMINOPEPTIDASE"/>
    <property type="match status" value="1"/>
</dbReference>
<dbReference type="GO" id="GO:0004177">
    <property type="term" value="F:aminopeptidase activity"/>
    <property type="evidence" value="ECO:0007669"/>
    <property type="project" value="UniProtKB-KW"/>
</dbReference>
<evidence type="ECO:0000256" key="10">
    <source>
        <dbReference type="RuleBase" id="RU004387"/>
    </source>
</evidence>
<keyword evidence="4 9" id="KW-0645">Protease</keyword>
<evidence type="ECO:0000256" key="6">
    <source>
        <dbReference type="ARBA" id="ARBA00022801"/>
    </source>
</evidence>
<evidence type="ECO:0000256" key="4">
    <source>
        <dbReference type="ARBA" id="ARBA00022670"/>
    </source>
</evidence>
<evidence type="ECO:0000313" key="12">
    <source>
        <dbReference type="Proteomes" id="UP001595555"/>
    </source>
</evidence>
<sequence>MSSAVYTQSGFNLGLLKFLQASPTPFHATRNLAECFLAAGFEQLNEADSWQLVPGKRYLVTRNDSSIIAFIYGRSDLLDSGIRMLGAHTDSPCLKVKPRAELNRRGYFQLGVEVYGGALLAPWYDRDLSMAGRVTYRDESGQMASALVDFKRPVAIVPSLAIHLDRDANNNRSINAQKDIVPLILQLPTEDSVLPDFRSLLHAELQASQPQLPVSQVLDYEISLYDTQPPALVGLEQDFIASARLDNLLSCYVGMQALLEADDQVSSLLICTDHEEVGSASCCGAKGPMLEQFLMRLLPETESRIRVIERSMMISADNAHGVHPNFMDKHDENHGPLLNRGPVIKVNANQRYATTSETSAFFRLLCETADVPVQAFVARTDMGCGSTIGPVVASEVGVKTIDVGCPTFAMHSIRELAGVQDAWNLYRAVVVYFCYAKPPMALLSSR</sequence>
<dbReference type="Pfam" id="PF02127">
    <property type="entry name" value="Peptidase_M18"/>
    <property type="match status" value="1"/>
</dbReference>
<comment type="cofactor">
    <cofactor evidence="1 10">
        <name>Zn(2+)</name>
        <dbReference type="ChEBI" id="CHEBI:29105"/>
    </cofactor>
</comment>
<keyword evidence="7 9" id="KW-0862">Zinc</keyword>